<comment type="caution">
    <text evidence="2">The sequence shown here is derived from an EMBL/GenBank/DDBJ whole genome shotgun (WGS) entry which is preliminary data.</text>
</comment>
<feature type="chain" id="PRO_5038494930" evidence="1">
    <location>
        <begin position="30"/>
        <end position="264"/>
    </location>
</feature>
<keyword evidence="1" id="KW-0732">Signal</keyword>
<sequence>MNIKQKLRYAAALALGTVFMAAGSFHAWASQAGANPAAANTWVPDAQGILCHLDGNGQIQYNAWIDEGGRWRYVDGQGHMVVSMTKTVGGVQYTFDGEGYMVAGSERPAWEYEIGSLSGQTYENRWADIRLTFPDTAEVRLGDGSARTYPVIGGEHVEENDPELGYRFTVDFLDAAMSLAQYHEKLIQDAAAKGYQVNDSGTAVIGGYEYLTCRASFGFSDGTSHFSEVYVRQIDDKLVELRFDYYEELKDRADFVLTGISKAG</sequence>
<dbReference type="EMBL" id="DWWT01000017">
    <property type="protein sequence ID" value="HJC05394.1"/>
    <property type="molecule type" value="Genomic_DNA"/>
</dbReference>
<evidence type="ECO:0000256" key="1">
    <source>
        <dbReference type="SAM" id="SignalP"/>
    </source>
</evidence>
<reference evidence="2" key="1">
    <citation type="journal article" date="2021" name="PeerJ">
        <title>Extensive microbial diversity within the chicken gut microbiome revealed by metagenomics and culture.</title>
        <authorList>
            <person name="Gilroy R."/>
            <person name="Ravi A."/>
            <person name="Getino M."/>
            <person name="Pursley I."/>
            <person name="Horton D.L."/>
            <person name="Alikhan N.F."/>
            <person name="Baker D."/>
            <person name="Gharbi K."/>
            <person name="Hall N."/>
            <person name="Watson M."/>
            <person name="Adriaenssens E.M."/>
            <person name="Foster-Nyarko E."/>
            <person name="Jarju S."/>
            <person name="Secka A."/>
            <person name="Antonio M."/>
            <person name="Oren A."/>
            <person name="Chaudhuri R.R."/>
            <person name="La Ragione R."/>
            <person name="Hildebrand F."/>
            <person name="Pallen M.J."/>
        </authorList>
    </citation>
    <scope>NUCLEOTIDE SEQUENCE</scope>
    <source>
        <strain evidence="2">CHK180-15479</strain>
    </source>
</reference>
<reference evidence="2" key="2">
    <citation type="submission" date="2021-04" db="EMBL/GenBank/DDBJ databases">
        <authorList>
            <person name="Gilroy R."/>
        </authorList>
    </citation>
    <scope>NUCLEOTIDE SEQUENCE</scope>
    <source>
        <strain evidence="2">CHK180-15479</strain>
    </source>
</reference>
<protein>
    <submittedName>
        <fullName evidence="2">Uncharacterized protein</fullName>
    </submittedName>
</protein>
<dbReference type="Proteomes" id="UP000823910">
    <property type="component" value="Unassembled WGS sequence"/>
</dbReference>
<evidence type="ECO:0000313" key="2">
    <source>
        <dbReference type="EMBL" id="HJC05394.1"/>
    </source>
</evidence>
<dbReference type="SUPFAM" id="SSF69360">
    <property type="entry name" value="Cell wall binding repeat"/>
    <property type="match status" value="1"/>
</dbReference>
<feature type="signal peptide" evidence="1">
    <location>
        <begin position="1"/>
        <end position="29"/>
    </location>
</feature>
<name>A0A9D2SHG7_9FIRM</name>
<dbReference type="Gene3D" id="2.10.270.10">
    <property type="entry name" value="Cholin Binding"/>
    <property type="match status" value="1"/>
</dbReference>
<accession>A0A9D2SHG7</accession>
<organism evidence="2 3">
    <name type="scientific">Candidatus Enterocloster excrementipullorum</name>
    <dbReference type="NCBI Taxonomy" id="2838559"/>
    <lineage>
        <taxon>Bacteria</taxon>
        <taxon>Bacillati</taxon>
        <taxon>Bacillota</taxon>
        <taxon>Clostridia</taxon>
        <taxon>Lachnospirales</taxon>
        <taxon>Lachnospiraceae</taxon>
        <taxon>Enterocloster</taxon>
    </lineage>
</organism>
<dbReference type="AlphaFoldDB" id="A0A9D2SHG7"/>
<evidence type="ECO:0000313" key="3">
    <source>
        <dbReference type="Proteomes" id="UP000823910"/>
    </source>
</evidence>
<gene>
    <name evidence="2" type="ORF">H9704_04475</name>
</gene>
<proteinExistence type="predicted"/>